<dbReference type="InterPro" id="IPR003697">
    <property type="entry name" value="Maf-like"/>
</dbReference>
<keyword evidence="2 3" id="KW-0378">Hydrolase</keyword>
<dbReference type="PIRSF" id="PIRSF006305">
    <property type="entry name" value="Maf"/>
    <property type="match status" value="1"/>
</dbReference>
<dbReference type="HAMAP" id="MF_00528">
    <property type="entry name" value="Maf"/>
    <property type="match status" value="1"/>
</dbReference>
<evidence type="ECO:0000313" key="5">
    <source>
        <dbReference type="Proteomes" id="UP000243589"/>
    </source>
</evidence>
<dbReference type="GO" id="GO:0047429">
    <property type="term" value="F:nucleoside triphosphate diphosphatase activity"/>
    <property type="evidence" value="ECO:0007669"/>
    <property type="project" value="UniProtKB-EC"/>
</dbReference>
<dbReference type="Pfam" id="PF02545">
    <property type="entry name" value="Maf"/>
    <property type="match status" value="1"/>
</dbReference>
<dbReference type="PATRIC" id="fig|479117.4.peg.357"/>
<dbReference type="GO" id="GO:0005737">
    <property type="term" value="C:cytoplasm"/>
    <property type="evidence" value="ECO:0007669"/>
    <property type="project" value="UniProtKB-SubCell"/>
</dbReference>
<dbReference type="SUPFAM" id="SSF52972">
    <property type="entry name" value="ITPase-like"/>
    <property type="match status" value="1"/>
</dbReference>
<keyword evidence="3" id="KW-0963">Cytoplasm</keyword>
<dbReference type="PANTHER" id="PTHR43213:SF5">
    <property type="entry name" value="BIFUNCTIONAL DTTP_UTP PYROPHOSPHATASE_METHYLTRANSFERASE PROTEIN-RELATED"/>
    <property type="match status" value="1"/>
</dbReference>
<evidence type="ECO:0000256" key="3">
    <source>
        <dbReference type="HAMAP-Rule" id="MF_00528"/>
    </source>
</evidence>
<comment type="caution">
    <text evidence="3">Lacks conserved residue(s) required for the propagation of feature annotation.</text>
</comment>
<evidence type="ECO:0000256" key="1">
    <source>
        <dbReference type="ARBA" id="ARBA00001968"/>
    </source>
</evidence>
<evidence type="ECO:0000256" key="2">
    <source>
        <dbReference type="ARBA" id="ARBA00022801"/>
    </source>
</evidence>
<keyword evidence="5" id="KW-1185">Reference proteome</keyword>
<comment type="subcellular location">
    <subcellularLocation>
        <location evidence="3">Cytoplasm</location>
    </subcellularLocation>
</comment>
<dbReference type="PANTHER" id="PTHR43213">
    <property type="entry name" value="BIFUNCTIONAL DTTP/UTP PYROPHOSPHATASE/METHYLTRANSFERASE PROTEIN-RELATED"/>
    <property type="match status" value="1"/>
</dbReference>
<comment type="catalytic activity">
    <reaction evidence="3">
        <text>a 2'-deoxyribonucleoside 5'-triphosphate + H2O = a 2'-deoxyribonucleoside 5'-phosphate + diphosphate + H(+)</text>
        <dbReference type="Rhea" id="RHEA:44644"/>
        <dbReference type="ChEBI" id="CHEBI:15377"/>
        <dbReference type="ChEBI" id="CHEBI:15378"/>
        <dbReference type="ChEBI" id="CHEBI:33019"/>
        <dbReference type="ChEBI" id="CHEBI:61560"/>
        <dbReference type="ChEBI" id="CHEBI:65317"/>
        <dbReference type="EC" id="3.6.1.9"/>
    </reaction>
</comment>
<comment type="cofactor">
    <cofactor evidence="1 3">
        <name>a divalent metal cation</name>
        <dbReference type="ChEBI" id="CHEBI:60240"/>
    </cofactor>
</comment>
<dbReference type="InterPro" id="IPR029001">
    <property type="entry name" value="ITPase-like_fam"/>
</dbReference>
<dbReference type="GO" id="GO:0009117">
    <property type="term" value="P:nucleotide metabolic process"/>
    <property type="evidence" value="ECO:0007669"/>
    <property type="project" value="UniProtKB-KW"/>
</dbReference>
<dbReference type="RefSeq" id="WP_082790964.1">
    <property type="nucleotide sequence ID" value="NZ_LQQC01000004.1"/>
</dbReference>
<keyword evidence="3" id="KW-0546">Nucleotide metabolism</keyword>
<sequence>MTAVILASGSPSRLSILRAAGVEPTVIVSGVDEDAALARAEQERGRELTTAEQTAVLATAKGRAVISELTADSLPGRTGEPVVLIASDSMLELDGRAVGKPHTPERARALWRDMGGRTAHLHSGIFMARLSRASDGGAPSVEDSAEAVGSTLITTAELTDAEIDAYVGTEEPLEVAGGLTIDGYGAAFVTRIEGDHTNVLGMSVPLLRDMCRQLSIEWHSLWNRASGASV</sequence>
<dbReference type="AlphaFoldDB" id="A0A150HBD1"/>
<dbReference type="CDD" id="cd00555">
    <property type="entry name" value="Maf"/>
    <property type="match status" value="1"/>
</dbReference>
<dbReference type="Proteomes" id="UP000243589">
    <property type="component" value="Unassembled WGS sequence"/>
</dbReference>
<organism evidence="4 5">
    <name type="scientific">Brevibacterium ravenspurgense</name>
    <dbReference type="NCBI Taxonomy" id="479117"/>
    <lineage>
        <taxon>Bacteria</taxon>
        <taxon>Bacillati</taxon>
        <taxon>Actinomycetota</taxon>
        <taxon>Actinomycetes</taxon>
        <taxon>Micrococcales</taxon>
        <taxon>Brevibacteriaceae</taxon>
        <taxon>Brevibacterium</taxon>
    </lineage>
</organism>
<accession>A0A150HBD1</accession>
<dbReference type="EC" id="3.6.1.9" evidence="3"/>
<comment type="function">
    <text evidence="3">Nucleoside triphosphate pyrophosphatase. May have a dual role in cell division arrest and in preventing the incorporation of modified nucleotides into cellular nucleic acids.</text>
</comment>
<feature type="active site" description="Proton acceptor" evidence="3">
    <location>
        <position position="88"/>
    </location>
</feature>
<dbReference type="Gene3D" id="3.90.950.10">
    <property type="match status" value="1"/>
</dbReference>
<dbReference type="EMBL" id="LQQC01000004">
    <property type="protein sequence ID" value="KXZ59427.1"/>
    <property type="molecule type" value="Genomic_DNA"/>
</dbReference>
<name>A0A150HBD1_9MICO</name>
<protein>
    <recommendedName>
        <fullName evidence="3">Nucleoside triphosphate pyrophosphatase</fullName>
        <ecNumber evidence="3">3.6.1.9</ecNumber>
    </recommendedName>
    <alternativeName>
        <fullName evidence="3">Nucleotide pyrophosphatase</fullName>
        <shortName evidence="3">Nucleotide PPase</shortName>
    </alternativeName>
</protein>
<comment type="caution">
    <text evidence="4">The sequence shown here is derived from an EMBL/GenBank/DDBJ whole genome shotgun (WGS) entry which is preliminary data.</text>
</comment>
<comment type="catalytic activity">
    <reaction evidence="3">
        <text>a ribonucleoside 5'-triphosphate + H2O = a ribonucleoside 5'-phosphate + diphosphate + H(+)</text>
        <dbReference type="Rhea" id="RHEA:23996"/>
        <dbReference type="ChEBI" id="CHEBI:15377"/>
        <dbReference type="ChEBI" id="CHEBI:15378"/>
        <dbReference type="ChEBI" id="CHEBI:33019"/>
        <dbReference type="ChEBI" id="CHEBI:58043"/>
        <dbReference type="ChEBI" id="CHEBI:61557"/>
        <dbReference type="EC" id="3.6.1.9"/>
    </reaction>
</comment>
<comment type="similarity">
    <text evidence="3">Belongs to the Maf family.</text>
</comment>
<reference evidence="4 5" key="1">
    <citation type="submission" date="2016-01" db="EMBL/GenBank/DDBJ databases">
        <title>Use of Whole Genome Sequencing to ascertain that Brevibacterium massiliense (Roux, Raoult 2009) is a later heterotypic synonym of Brevibacterium ravenspurgense (Mages 2008).</title>
        <authorList>
            <person name="Bernier A.-M."/>
            <person name="Burdz T."/>
            <person name="Huynh C."/>
            <person name="Pachecho A.L."/>
            <person name="Wiebe D."/>
            <person name="Bonner C."/>
            <person name="Bernard K."/>
        </authorList>
    </citation>
    <scope>NUCLEOTIDE SEQUENCE [LARGE SCALE GENOMIC DNA]</scope>
    <source>
        <strain evidence="4 5">CCUG56047</strain>
    </source>
</reference>
<evidence type="ECO:0000313" key="4">
    <source>
        <dbReference type="EMBL" id="KXZ59427.1"/>
    </source>
</evidence>
<gene>
    <name evidence="4" type="primary">maf</name>
    <name evidence="4" type="ORF">Bravens_00361</name>
</gene>
<proteinExistence type="inferred from homology"/>